<feature type="transmembrane region" description="Helical" evidence="9">
    <location>
        <begin position="134"/>
        <end position="155"/>
    </location>
</feature>
<evidence type="ECO:0000256" key="2">
    <source>
        <dbReference type="ARBA" id="ARBA00008566"/>
    </source>
</evidence>
<evidence type="ECO:0000256" key="1">
    <source>
        <dbReference type="ARBA" id="ARBA00004651"/>
    </source>
</evidence>
<evidence type="ECO:0000256" key="4">
    <source>
        <dbReference type="ARBA" id="ARBA00022475"/>
    </source>
</evidence>
<accession>A0ABV1P1G5</accession>
<dbReference type="Pfam" id="PF03595">
    <property type="entry name" value="SLAC1"/>
    <property type="match status" value="1"/>
</dbReference>
<feature type="region of interest" description="Disordered" evidence="8">
    <location>
        <begin position="1"/>
        <end position="22"/>
    </location>
</feature>
<evidence type="ECO:0000256" key="7">
    <source>
        <dbReference type="ARBA" id="ARBA00023136"/>
    </source>
</evidence>
<evidence type="ECO:0000256" key="8">
    <source>
        <dbReference type="SAM" id="MobiDB-lite"/>
    </source>
</evidence>
<dbReference type="PANTHER" id="PTHR31686:SF1">
    <property type="entry name" value="SULFITE EFFLUX PUMP SSU1"/>
    <property type="match status" value="1"/>
</dbReference>
<dbReference type="InterPro" id="IPR051629">
    <property type="entry name" value="Sulfite_efflux_TDT"/>
</dbReference>
<dbReference type="EMBL" id="JBEGDP010000019">
    <property type="protein sequence ID" value="MEQ7848589.1"/>
    <property type="molecule type" value="Genomic_DNA"/>
</dbReference>
<keyword evidence="5 9" id="KW-0812">Transmembrane</keyword>
<comment type="subcellular location">
    <subcellularLocation>
        <location evidence="1">Cell membrane</location>
        <topology evidence="1">Multi-pass membrane protein</topology>
    </subcellularLocation>
</comment>
<protein>
    <submittedName>
        <fullName evidence="10">C4-dicarboxylate ABC transporter</fullName>
    </submittedName>
</protein>
<comment type="caution">
    <text evidence="10">The sequence shown here is derived from an EMBL/GenBank/DDBJ whole genome shotgun (WGS) entry which is preliminary data.</text>
</comment>
<feature type="transmembrane region" description="Helical" evidence="9">
    <location>
        <begin position="57"/>
        <end position="78"/>
    </location>
</feature>
<feature type="transmembrane region" description="Helical" evidence="9">
    <location>
        <begin position="308"/>
        <end position="329"/>
    </location>
</feature>
<keyword evidence="4" id="KW-1003">Cell membrane</keyword>
<sequence length="367" mass="37260">MTTTATSPTVTTPRRTDLATPAPGSIGPNWFASVMGTGILAVALTAVPVAVPGRGLLALAAWLVAATLLVVLLAATVAQSRRHPGSVRAHLADPVMAHFFGAPAMALMTVGAGALLVGHRVLGVTPALTVGAALWVAGTLMGLATTVVVPTVALVSHRVGLDDATPSWLMPVVPPMVSAATGALLVPRVPAGDLRAAFLLCCWGLAGVALVATLVVLPLVLRRLRRHGIAATAAPTLLIVLGPLGQSVTAVHHLGDLSPAVLPRPWGAWAAGAVVPYGALVLTFAVAWLVVAGALVARAARRDGGLPFSLAWWAFTFPVGTVVTGSAALAEATGSTALLDLAVVLLAALTTLWLVVAVRTTTWLFAR</sequence>
<comment type="similarity">
    <text evidence="2">Belongs to the tellurite-resistance/dicarboxylate transporter (TDT) family.</text>
</comment>
<feature type="transmembrane region" description="Helical" evidence="9">
    <location>
        <begin position="266"/>
        <end position="296"/>
    </location>
</feature>
<evidence type="ECO:0000256" key="6">
    <source>
        <dbReference type="ARBA" id="ARBA00022989"/>
    </source>
</evidence>
<keyword evidence="6 9" id="KW-1133">Transmembrane helix</keyword>
<dbReference type="InterPro" id="IPR004695">
    <property type="entry name" value="SLAC1/Mae1/Ssu1/TehA"/>
</dbReference>
<name>A0ABV1P1G5_9ACTN</name>
<keyword evidence="11" id="KW-1185">Reference proteome</keyword>
<feature type="transmembrane region" description="Helical" evidence="9">
    <location>
        <begin position="30"/>
        <end position="51"/>
    </location>
</feature>
<evidence type="ECO:0000313" key="11">
    <source>
        <dbReference type="Proteomes" id="UP001482520"/>
    </source>
</evidence>
<organism evidence="10 11">
    <name type="scientific">Nocardioides kribbensis</name>
    <dbReference type="NCBI Taxonomy" id="305517"/>
    <lineage>
        <taxon>Bacteria</taxon>
        <taxon>Bacillati</taxon>
        <taxon>Actinomycetota</taxon>
        <taxon>Actinomycetes</taxon>
        <taxon>Propionibacteriales</taxon>
        <taxon>Nocardioidaceae</taxon>
        <taxon>Nocardioides</taxon>
    </lineage>
</organism>
<evidence type="ECO:0000256" key="5">
    <source>
        <dbReference type="ARBA" id="ARBA00022692"/>
    </source>
</evidence>
<feature type="transmembrane region" description="Helical" evidence="9">
    <location>
        <begin position="167"/>
        <end position="185"/>
    </location>
</feature>
<dbReference type="RefSeq" id="WP_349805144.1">
    <property type="nucleotide sequence ID" value="NZ_JBEGDP010000019.1"/>
</dbReference>
<evidence type="ECO:0000256" key="9">
    <source>
        <dbReference type="SAM" id="Phobius"/>
    </source>
</evidence>
<dbReference type="InterPro" id="IPR038665">
    <property type="entry name" value="Voltage-dep_anion_channel_sf"/>
</dbReference>
<feature type="transmembrane region" description="Helical" evidence="9">
    <location>
        <begin position="99"/>
        <end position="122"/>
    </location>
</feature>
<gene>
    <name evidence="10" type="ORF">V6R90_15005</name>
</gene>
<feature type="transmembrane region" description="Helical" evidence="9">
    <location>
        <begin position="197"/>
        <end position="221"/>
    </location>
</feature>
<feature type="transmembrane region" description="Helical" evidence="9">
    <location>
        <begin position="341"/>
        <end position="366"/>
    </location>
</feature>
<keyword evidence="7 9" id="KW-0472">Membrane</keyword>
<dbReference type="Proteomes" id="UP001482520">
    <property type="component" value="Unassembled WGS sequence"/>
</dbReference>
<proteinExistence type="inferred from homology"/>
<dbReference type="Gene3D" id="1.50.10.150">
    <property type="entry name" value="Voltage-dependent anion channel"/>
    <property type="match status" value="1"/>
</dbReference>
<feature type="transmembrane region" description="Helical" evidence="9">
    <location>
        <begin position="228"/>
        <end position="246"/>
    </location>
</feature>
<feature type="compositionally biased region" description="Low complexity" evidence="8">
    <location>
        <begin position="1"/>
        <end position="13"/>
    </location>
</feature>
<evidence type="ECO:0000313" key="10">
    <source>
        <dbReference type="EMBL" id="MEQ7848589.1"/>
    </source>
</evidence>
<evidence type="ECO:0000256" key="3">
    <source>
        <dbReference type="ARBA" id="ARBA00022448"/>
    </source>
</evidence>
<dbReference type="PANTHER" id="PTHR31686">
    <property type="match status" value="1"/>
</dbReference>
<reference evidence="10 11" key="1">
    <citation type="submission" date="2024-02" db="EMBL/GenBank/DDBJ databases">
        <title>Full genome sequence of Nocardioides kribbensis.</title>
        <authorList>
            <person name="Poletto B.L."/>
            <person name="Silva G."/>
            <person name="Galante D."/>
            <person name="Campos K.R."/>
            <person name="Santos M.B.N."/>
            <person name="Sacchi C.T."/>
        </authorList>
    </citation>
    <scope>NUCLEOTIDE SEQUENCE [LARGE SCALE GENOMIC DNA]</scope>
    <source>
        <strain evidence="10 11">O4R</strain>
    </source>
</reference>
<keyword evidence="3" id="KW-0813">Transport</keyword>